<keyword evidence="2" id="KW-1185">Reference proteome</keyword>
<dbReference type="RefSeq" id="WP_131238514.1">
    <property type="nucleotide sequence ID" value="NZ_SJTH01000057.1"/>
</dbReference>
<proteinExistence type="predicted"/>
<reference evidence="1 2" key="1">
    <citation type="submission" date="2019-03" db="EMBL/GenBank/DDBJ databases">
        <authorList>
            <person name="Jensen L."/>
            <person name="Storgaard J."/>
            <person name="Sulaj E."/>
            <person name="Schramm A."/>
            <person name="Marshall I.P.G."/>
        </authorList>
    </citation>
    <scope>NUCLEOTIDE SEQUENCE [LARGE SCALE GENOMIC DNA]</scope>
    <source>
        <strain evidence="1 2">2017H2G3</strain>
    </source>
</reference>
<name>A0A4V2NTT7_9BACI</name>
<organism evidence="1 2">
    <name type="scientific">Cytobacillus praedii</name>
    <dbReference type="NCBI Taxonomy" id="1742358"/>
    <lineage>
        <taxon>Bacteria</taxon>
        <taxon>Bacillati</taxon>
        <taxon>Bacillota</taxon>
        <taxon>Bacilli</taxon>
        <taxon>Bacillales</taxon>
        <taxon>Bacillaceae</taxon>
        <taxon>Cytobacillus</taxon>
    </lineage>
</organism>
<evidence type="ECO:0000313" key="1">
    <source>
        <dbReference type="EMBL" id="TCJ01570.1"/>
    </source>
</evidence>
<dbReference type="AlphaFoldDB" id="A0A4V2NTT7"/>
<dbReference type="EMBL" id="SJTH01000057">
    <property type="protein sequence ID" value="TCJ01570.1"/>
    <property type="molecule type" value="Genomic_DNA"/>
</dbReference>
<comment type="caution">
    <text evidence="1">The sequence shown here is derived from an EMBL/GenBank/DDBJ whole genome shotgun (WGS) entry which is preliminary data.</text>
</comment>
<evidence type="ECO:0000313" key="2">
    <source>
        <dbReference type="Proteomes" id="UP000293846"/>
    </source>
</evidence>
<sequence length="69" mass="7944">MIDKLIFENTFENEDGKWADLGGGTLLLIEPSDLWREKNKPLPEQPPEPTLEDYLLELDFRLSTVELGL</sequence>
<dbReference type="Proteomes" id="UP000293846">
    <property type="component" value="Unassembled WGS sequence"/>
</dbReference>
<protein>
    <submittedName>
        <fullName evidence="1">Uncharacterized protein</fullName>
    </submittedName>
</protein>
<accession>A0A4V2NTT7</accession>
<gene>
    <name evidence="1" type="ORF">E0Y62_23345</name>
</gene>